<proteinExistence type="inferred from homology"/>
<dbReference type="PIRSF" id="PIRSF000102">
    <property type="entry name" value="Lac_mal_DH"/>
    <property type="match status" value="1"/>
</dbReference>
<evidence type="ECO:0000256" key="3">
    <source>
        <dbReference type="ARBA" id="ARBA00020382"/>
    </source>
</evidence>
<feature type="binding site" evidence="6">
    <location>
        <position position="113"/>
    </location>
    <ligand>
        <name>NAD(+)</name>
        <dbReference type="ChEBI" id="CHEBI:57540"/>
    </ligand>
</feature>
<feature type="domain" description="Lactate/malate dehydrogenase C-terminal" evidence="11">
    <location>
        <begin position="158"/>
        <end position="322"/>
    </location>
</feature>
<dbReference type="Gene3D" id="3.90.110.10">
    <property type="entry name" value="Lactate dehydrogenase/glycoside hydrolase, family 4, C-terminal"/>
    <property type="match status" value="1"/>
</dbReference>
<feature type="binding site" evidence="6">
    <location>
        <begin position="12"/>
        <end position="18"/>
    </location>
    <ligand>
        <name>NAD(+)</name>
        <dbReference type="ChEBI" id="CHEBI:57540"/>
    </ligand>
</feature>
<evidence type="ECO:0000313" key="12">
    <source>
        <dbReference type="EMBL" id="QNE88686.1"/>
    </source>
</evidence>
<dbReference type="RefSeq" id="WP_185175076.1">
    <property type="nucleotide sequence ID" value="NZ_CP059404.1"/>
</dbReference>
<dbReference type="EC" id="1.1.1.37" evidence="2 6"/>
<keyword evidence="6" id="KW-0816">Tricarboxylic acid cycle</keyword>
<dbReference type="GO" id="GO:0006099">
    <property type="term" value="P:tricarboxylic acid cycle"/>
    <property type="evidence" value="ECO:0007669"/>
    <property type="project" value="UniProtKB-UniRule"/>
</dbReference>
<feature type="domain" description="Lactate/malate dehydrogenase N-terminal" evidence="10">
    <location>
        <begin position="8"/>
        <end position="147"/>
    </location>
</feature>
<keyword evidence="5 6" id="KW-0520">NAD</keyword>
<dbReference type="Pfam" id="PF02866">
    <property type="entry name" value="Ldh_1_C"/>
    <property type="match status" value="1"/>
</dbReference>
<evidence type="ECO:0000256" key="6">
    <source>
        <dbReference type="HAMAP-Rule" id="MF_01517"/>
    </source>
</evidence>
<feature type="binding site" evidence="6 8">
    <location>
        <position position="93"/>
    </location>
    <ligand>
        <name>substrate</name>
    </ligand>
</feature>
<feature type="binding site" evidence="6 8">
    <location>
        <position position="99"/>
    </location>
    <ligand>
        <name>substrate</name>
    </ligand>
</feature>
<dbReference type="InterPro" id="IPR036291">
    <property type="entry name" value="NAD(P)-bd_dom_sf"/>
</dbReference>
<evidence type="ECO:0000256" key="2">
    <source>
        <dbReference type="ARBA" id="ARBA00012995"/>
    </source>
</evidence>
<protein>
    <recommendedName>
        <fullName evidence="3 6">Malate dehydrogenase</fullName>
        <ecNumber evidence="2 6">1.1.1.37</ecNumber>
    </recommendedName>
</protein>
<comment type="function">
    <text evidence="6">Catalyzes the reversible oxidation of malate to oxaloacetate.</text>
</comment>
<dbReference type="NCBIfam" id="TIGR01759">
    <property type="entry name" value="MalateDH-SF1"/>
    <property type="match status" value="1"/>
</dbReference>
<dbReference type="Gene3D" id="3.40.50.720">
    <property type="entry name" value="NAD(P)-binding Rossmann-like Domain"/>
    <property type="match status" value="1"/>
</dbReference>
<dbReference type="InterPro" id="IPR001557">
    <property type="entry name" value="L-lactate/malate_DH"/>
</dbReference>
<dbReference type="PANTHER" id="PTHR23382">
    <property type="entry name" value="MALATE DEHYDROGENASE"/>
    <property type="match status" value="1"/>
</dbReference>
<dbReference type="Pfam" id="PF00056">
    <property type="entry name" value="Ldh_1_N"/>
    <property type="match status" value="1"/>
</dbReference>
<dbReference type="InterPro" id="IPR015955">
    <property type="entry name" value="Lactate_DH/Glyco_Ohase_4_C"/>
</dbReference>
<reference evidence="12 13" key="1">
    <citation type="submission" date="2020-07" db="EMBL/GenBank/DDBJ databases">
        <title>Complete genome and description of Corynebacterium incognita strain Marseille-Q3630 sp. nov.</title>
        <authorList>
            <person name="Boxberger M."/>
        </authorList>
    </citation>
    <scope>NUCLEOTIDE SEQUENCE [LARGE SCALE GENOMIC DNA]</scope>
    <source>
        <strain evidence="12 13">Marseille-Q3630</strain>
    </source>
</reference>
<evidence type="ECO:0000256" key="1">
    <source>
        <dbReference type="ARBA" id="ARBA00009613"/>
    </source>
</evidence>
<gene>
    <name evidence="6" type="primary">mdh</name>
    <name evidence="12" type="ORF">H0194_06115</name>
</gene>
<keyword evidence="4 6" id="KW-0560">Oxidoreductase</keyword>
<dbReference type="NCBIfam" id="NF003916">
    <property type="entry name" value="PRK05442.1"/>
    <property type="match status" value="1"/>
</dbReference>
<accession>A0A7G7CM70</accession>
<dbReference type="HAMAP" id="MF_01517">
    <property type="entry name" value="Malate_dehydrog_2"/>
    <property type="match status" value="1"/>
</dbReference>
<evidence type="ECO:0000256" key="4">
    <source>
        <dbReference type="ARBA" id="ARBA00023002"/>
    </source>
</evidence>
<feature type="binding site" evidence="6 8">
    <location>
        <position position="132"/>
    </location>
    <ligand>
        <name>substrate</name>
    </ligand>
</feature>
<dbReference type="EMBL" id="CP059404">
    <property type="protein sequence ID" value="QNE88686.1"/>
    <property type="molecule type" value="Genomic_DNA"/>
</dbReference>
<feature type="active site" description="Proton acceptor" evidence="6 7">
    <location>
        <position position="188"/>
    </location>
</feature>
<dbReference type="GO" id="GO:0030060">
    <property type="term" value="F:L-malate dehydrogenase (NAD+) activity"/>
    <property type="evidence" value="ECO:0007669"/>
    <property type="project" value="UniProtKB-UniRule"/>
</dbReference>
<dbReference type="SUPFAM" id="SSF56327">
    <property type="entry name" value="LDH C-terminal domain-like"/>
    <property type="match status" value="1"/>
</dbReference>
<comment type="similarity">
    <text evidence="1 6">Belongs to the LDH/MDH superfamily. MDH type 2 family.</text>
</comment>
<evidence type="ECO:0000259" key="10">
    <source>
        <dbReference type="Pfam" id="PF00056"/>
    </source>
</evidence>
<evidence type="ECO:0000256" key="7">
    <source>
        <dbReference type="PIRSR" id="PIRSR000102-1"/>
    </source>
</evidence>
<dbReference type="Proteomes" id="UP000515743">
    <property type="component" value="Chromosome"/>
</dbReference>
<keyword evidence="13" id="KW-1185">Reference proteome</keyword>
<dbReference type="InterPro" id="IPR022383">
    <property type="entry name" value="Lactate/malate_DH_C"/>
</dbReference>
<dbReference type="FunFam" id="3.40.50.720:FF:000010">
    <property type="entry name" value="Malate dehydrogenase"/>
    <property type="match status" value="1"/>
</dbReference>
<feature type="binding site" evidence="6 9">
    <location>
        <position position="106"/>
    </location>
    <ligand>
        <name>NAD(+)</name>
        <dbReference type="ChEBI" id="CHEBI:57540"/>
    </ligand>
</feature>
<dbReference type="FunFam" id="3.90.110.10:FF:000002">
    <property type="entry name" value="Malate dehydrogenase"/>
    <property type="match status" value="1"/>
</dbReference>
<sequence length="324" mass="34381">MSASATTITVTGAAGNIAYSLLWRIANGDVYGKDVPVNLNLLEIEPALHATEGVAMELFDSAFPLVKNITITADPAQAFDGASAAFLVGAKPRGKGMERADLLTENGKIFGPQGKAINDHAADDVRVVVVGNPANTNALIAANAAPDVPAERFNALMRLDHNRTLSQLADKLGADSTEFEKVAVWGNHSATQFPDLSFATLRGTSVLEQVDKDWYTDELIPRVAKRGAEIIEVRGHSSAASAASAAVDHMHDWIHGTDGWVTAAVPSTGAYDVPEGLIFGVPVTAEGGQWRPVEGLELSDFQRERIAANVAELQAEREAVAHLL</sequence>
<dbReference type="SUPFAM" id="SSF51735">
    <property type="entry name" value="NAD(P)-binding Rossmann-fold domains"/>
    <property type="match status" value="1"/>
</dbReference>
<dbReference type="InterPro" id="IPR010945">
    <property type="entry name" value="Malate_DH_type2"/>
</dbReference>
<comment type="catalytic activity">
    <reaction evidence="6">
        <text>(S)-malate + NAD(+) = oxaloacetate + NADH + H(+)</text>
        <dbReference type="Rhea" id="RHEA:21432"/>
        <dbReference type="ChEBI" id="CHEBI:15378"/>
        <dbReference type="ChEBI" id="CHEBI:15589"/>
        <dbReference type="ChEBI" id="CHEBI:16452"/>
        <dbReference type="ChEBI" id="CHEBI:57540"/>
        <dbReference type="ChEBI" id="CHEBI:57945"/>
        <dbReference type="EC" id="1.1.1.37"/>
    </reaction>
</comment>
<dbReference type="GO" id="GO:0006108">
    <property type="term" value="P:malate metabolic process"/>
    <property type="evidence" value="ECO:0007669"/>
    <property type="project" value="InterPro"/>
</dbReference>
<evidence type="ECO:0000256" key="9">
    <source>
        <dbReference type="PIRSR" id="PIRSR000102-3"/>
    </source>
</evidence>
<dbReference type="KEGG" id="cik:H0194_06115"/>
<evidence type="ECO:0000256" key="8">
    <source>
        <dbReference type="PIRSR" id="PIRSR000102-2"/>
    </source>
</evidence>
<name>A0A7G7CM70_9CORY</name>
<feature type="binding site" evidence="6 9">
    <location>
        <begin position="130"/>
        <end position="132"/>
    </location>
    <ligand>
        <name>NAD(+)</name>
        <dbReference type="ChEBI" id="CHEBI:57540"/>
    </ligand>
</feature>
<feature type="binding site" evidence="6 8">
    <location>
        <position position="163"/>
    </location>
    <ligand>
        <name>substrate</name>
    </ligand>
</feature>
<evidence type="ECO:0000259" key="11">
    <source>
        <dbReference type="Pfam" id="PF02866"/>
    </source>
</evidence>
<evidence type="ECO:0000256" key="5">
    <source>
        <dbReference type="ARBA" id="ARBA00023027"/>
    </source>
</evidence>
<dbReference type="AlphaFoldDB" id="A0A7G7CM70"/>
<organism evidence="12 13">
    <name type="scientific">Corynebacterium incognita</name>
    <dbReference type="NCBI Taxonomy" id="2754725"/>
    <lineage>
        <taxon>Bacteria</taxon>
        <taxon>Bacillati</taxon>
        <taxon>Actinomycetota</taxon>
        <taxon>Actinomycetes</taxon>
        <taxon>Mycobacteriales</taxon>
        <taxon>Corynebacteriaceae</taxon>
        <taxon>Corynebacterium</taxon>
    </lineage>
</organism>
<evidence type="ECO:0000313" key="13">
    <source>
        <dbReference type="Proteomes" id="UP000515743"/>
    </source>
</evidence>
<dbReference type="InterPro" id="IPR001236">
    <property type="entry name" value="Lactate/malate_DH_N"/>
</dbReference>